<evidence type="ECO:0000313" key="3">
    <source>
        <dbReference type="Proteomes" id="UP001412067"/>
    </source>
</evidence>
<reference evidence="2 3" key="1">
    <citation type="journal article" date="2022" name="Nat. Plants">
        <title>Genomes of leafy and leafless Platanthera orchids illuminate the evolution of mycoheterotrophy.</title>
        <authorList>
            <person name="Li M.H."/>
            <person name="Liu K.W."/>
            <person name="Li Z."/>
            <person name="Lu H.C."/>
            <person name="Ye Q.L."/>
            <person name="Zhang D."/>
            <person name="Wang J.Y."/>
            <person name="Li Y.F."/>
            <person name="Zhong Z.M."/>
            <person name="Liu X."/>
            <person name="Yu X."/>
            <person name="Liu D.K."/>
            <person name="Tu X.D."/>
            <person name="Liu B."/>
            <person name="Hao Y."/>
            <person name="Liao X.Y."/>
            <person name="Jiang Y.T."/>
            <person name="Sun W.H."/>
            <person name="Chen J."/>
            <person name="Chen Y.Q."/>
            <person name="Ai Y."/>
            <person name="Zhai J.W."/>
            <person name="Wu S.S."/>
            <person name="Zhou Z."/>
            <person name="Hsiao Y.Y."/>
            <person name="Wu W.L."/>
            <person name="Chen Y.Y."/>
            <person name="Lin Y.F."/>
            <person name="Hsu J.L."/>
            <person name="Li C.Y."/>
            <person name="Wang Z.W."/>
            <person name="Zhao X."/>
            <person name="Zhong W.Y."/>
            <person name="Ma X.K."/>
            <person name="Ma L."/>
            <person name="Huang J."/>
            <person name="Chen G.Z."/>
            <person name="Huang M.Z."/>
            <person name="Huang L."/>
            <person name="Peng D.H."/>
            <person name="Luo Y.B."/>
            <person name="Zou S.Q."/>
            <person name="Chen S.P."/>
            <person name="Lan S."/>
            <person name="Tsai W.C."/>
            <person name="Van de Peer Y."/>
            <person name="Liu Z.J."/>
        </authorList>
    </citation>
    <scope>NUCLEOTIDE SEQUENCE [LARGE SCALE GENOMIC DNA]</scope>
    <source>
        <strain evidence="2">Lor288</strain>
    </source>
</reference>
<keyword evidence="1" id="KW-0472">Membrane</keyword>
<keyword evidence="1" id="KW-0812">Transmembrane</keyword>
<evidence type="ECO:0000256" key="1">
    <source>
        <dbReference type="SAM" id="Phobius"/>
    </source>
</evidence>
<accession>A0ABR2M3F8</accession>
<name>A0ABR2M3F8_9ASPA</name>
<protein>
    <submittedName>
        <fullName evidence="2">Uncharacterized protein</fullName>
    </submittedName>
</protein>
<keyword evidence="3" id="KW-1185">Reference proteome</keyword>
<keyword evidence="1" id="KW-1133">Transmembrane helix</keyword>
<comment type="caution">
    <text evidence="2">The sequence shown here is derived from an EMBL/GenBank/DDBJ whole genome shotgun (WGS) entry which is preliminary data.</text>
</comment>
<dbReference type="EMBL" id="JBBWWR010000013">
    <property type="protein sequence ID" value="KAK8956369.1"/>
    <property type="molecule type" value="Genomic_DNA"/>
</dbReference>
<dbReference type="Proteomes" id="UP001412067">
    <property type="component" value="Unassembled WGS sequence"/>
</dbReference>
<feature type="transmembrane region" description="Helical" evidence="1">
    <location>
        <begin position="118"/>
        <end position="140"/>
    </location>
</feature>
<evidence type="ECO:0000313" key="2">
    <source>
        <dbReference type="EMBL" id="KAK8956369.1"/>
    </source>
</evidence>
<sequence>MNSWKEGVAKKLSHLLSDRPSSPPLHDVHSSHSFCPLVPQELPIAEDGVSSPKRSTFSSVFLSIFPASCSAAAQPVPSSLKVLECLHLNHILKVGSPAAFVSKLGHSKMLQMASRKTIIFLQPILLKTLIMLLREALMLLSQFKDFLPQMILPIAFLTLWINLHLYQQICLPQVALQNSFLILWINLHFCQQICLSSCTLAFLTL</sequence>
<organism evidence="2 3">
    <name type="scientific">Platanthera guangdongensis</name>
    <dbReference type="NCBI Taxonomy" id="2320717"/>
    <lineage>
        <taxon>Eukaryota</taxon>
        <taxon>Viridiplantae</taxon>
        <taxon>Streptophyta</taxon>
        <taxon>Embryophyta</taxon>
        <taxon>Tracheophyta</taxon>
        <taxon>Spermatophyta</taxon>
        <taxon>Magnoliopsida</taxon>
        <taxon>Liliopsida</taxon>
        <taxon>Asparagales</taxon>
        <taxon>Orchidaceae</taxon>
        <taxon>Orchidoideae</taxon>
        <taxon>Orchideae</taxon>
        <taxon>Orchidinae</taxon>
        <taxon>Platanthera</taxon>
    </lineage>
</organism>
<feature type="transmembrane region" description="Helical" evidence="1">
    <location>
        <begin position="146"/>
        <end position="166"/>
    </location>
</feature>
<gene>
    <name evidence="2" type="ORF">KSP40_PGU002499</name>
</gene>
<proteinExistence type="predicted"/>